<protein>
    <submittedName>
        <fullName evidence="2">Uncharacterized protein</fullName>
    </submittedName>
</protein>
<dbReference type="EMBL" id="FQUY01000048">
    <property type="protein sequence ID" value="SHF64058.1"/>
    <property type="molecule type" value="Genomic_DNA"/>
</dbReference>
<reference evidence="3" key="1">
    <citation type="submission" date="2016-11" db="EMBL/GenBank/DDBJ databases">
        <authorList>
            <person name="Varghese N."/>
            <person name="Submissions S."/>
        </authorList>
    </citation>
    <scope>NUCLEOTIDE SEQUENCE [LARGE SCALE GENOMIC DNA]</scope>
    <source>
        <strain evidence="3">DSM 12395</strain>
    </source>
</reference>
<keyword evidence="3" id="KW-1185">Reference proteome</keyword>
<evidence type="ECO:0000313" key="2">
    <source>
        <dbReference type="EMBL" id="SHF64058.1"/>
    </source>
</evidence>
<organism evidence="2 3">
    <name type="scientific">Desulforamulus putei DSM 12395</name>
    <dbReference type="NCBI Taxonomy" id="1121429"/>
    <lineage>
        <taxon>Bacteria</taxon>
        <taxon>Bacillati</taxon>
        <taxon>Bacillota</taxon>
        <taxon>Clostridia</taxon>
        <taxon>Eubacteriales</taxon>
        <taxon>Peptococcaceae</taxon>
        <taxon>Desulforamulus</taxon>
    </lineage>
</organism>
<dbReference type="STRING" id="1121429.SAMN02745133_03149"/>
<sequence length="71" mass="8128">MFFKEVFAIGVRLAGWLALICNSIVLMIMVGGIFKHLLQKKTTILVMLLMGGVTAVIFYENYYLWSVLRKN</sequence>
<evidence type="ECO:0000256" key="1">
    <source>
        <dbReference type="SAM" id="Phobius"/>
    </source>
</evidence>
<dbReference type="AlphaFoldDB" id="A0A1M5DAN5"/>
<evidence type="ECO:0000313" key="3">
    <source>
        <dbReference type="Proteomes" id="UP000184148"/>
    </source>
</evidence>
<accession>A0A1M5DAN5</accession>
<keyword evidence="1" id="KW-1133">Transmembrane helix</keyword>
<keyword evidence="1" id="KW-0472">Membrane</keyword>
<gene>
    <name evidence="2" type="ORF">SAMN02745133_03149</name>
</gene>
<keyword evidence="1" id="KW-0812">Transmembrane</keyword>
<name>A0A1M5DAN5_9FIRM</name>
<dbReference type="Proteomes" id="UP000184148">
    <property type="component" value="Unassembled WGS sequence"/>
</dbReference>
<feature type="transmembrane region" description="Helical" evidence="1">
    <location>
        <begin position="6"/>
        <end position="30"/>
    </location>
</feature>
<proteinExistence type="predicted"/>
<feature type="transmembrane region" description="Helical" evidence="1">
    <location>
        <begin position="42"/>
        <end position="65"/>
    </location>
</feature>